<evidence type="ECO:0000256" key="2">
    <source>
        <dbReference type="ARBA" id="ARBA00006602"/>
    </source>
</evidence>
<evidence type="ECO:0000256" key="3">
    <source>
        <dbReference type="ARBA" id="ARBA00022448"/>
    </source>
</evidence>
<comment type="function">
    <text evidence="1">Needed for flagellar regrowth and assembly.</text>
</comment>
<sequence length="234" mass="24628">MTSTSSEPVVLRDLPVGAVGTADTEHELRDGAWTRFGGTRVLGDRATETTLRGVAERSHHAARAQGFAAGWAEGQRASLARSTASRDEQASLFEEANRRAVARQEAAASALAAAVARCEETTRVLHAELTDRAVDLALEIAAAILGREVRLAADPAGDALRRALVSVPLDVPLVVRLHPEDLAALDPTVLADRPATLVPDARVAAGDAVVETEDGWIDSDVAGALARVRKVLGR</sequence>
<dbReference type="RefSeq" id="WP_216939979.1">
    <property type="nucleotide sequence ID" value="NZ_CP077062.1"/>
</dbReference>
<dbReference type="InterPro" id="IPR018035">
    <property type="entry name" value="Flagellar_FliH/T3SS_HrpE"/>
</dbReference>
<comment type="similarity">
    <text evidence="2">Belongs to the FliH family.</text>
</comment>
<dbReference type="KEGG" id="nps:KRR39_01030"/>
<dbReference type="EMBL" id="CP077062">
    <property type="protein sequence ID" value="QWZ08489.1"/>
    <property type="molecule type" value="Genomic_DNA"/>
</dbReference>
<feature type="domain" description="Flagellar assembly protein FliH/Type III secretion system HrpE" evidence="7">
    <location>
        <begin position="107"/>
        <end position="223"/>
    </location>
</feature>
<accession>A0A975SYV6</accession>
<keyword evidence="9" id="KW-1185">Reference proteome</keyword>
<evidence type="ECO:0000313" key="9">
    <source>
        <dbReference type="Proteomes" id="UP000683575"/>
    </source>
</evidence>
<keyword evidence="3" id="KW-0813">Transport</keyword>
<keyword evidence="6" id="KW-1006">Bacterial flagellum protein export</keyword>
<keyword evidence="4" id="KW-1005">Bacterial flagellum biogenesis</keyword>
<protein>
    <recommendedName>
        <fullName evidence="7">Flagellar assembly protein FliH/Type III secretion system HrpE domain-containing protein</fullName>
    </recommendedName>
</protein>
<organism evidence="8 9">
    <name type="scientific">Nocardioides panacis</name>
    <dbReference type="NCBI Taxonomy" id="2849501"/>
    <lineage>
        <taxon>Bacteria</taxon>
        <taxon>Bacillati</taxon>
        <taxon>Actinomycetota</taxon>
        <taxon>Actinomycetes</taxon>
        <taxon>Propionibacteriales</taxon>
        <taxon>Nocardioidaceae</taxon>
        <taxon>Nocardioides</taxon>
    </lineage>
</organism>
<dbReference type="PANTHER" id="PTHR34982:SF1">
    <property type="entry name" value="FLAGELLAR ASSEMBLY PROTEIN FLIH"/>
    <property type="match status" value="1"/>
</dbReference>
<name>A0A975SYV6_9ACTN</name>
<evidence type="ECO:0000256" key="4">
    <source>
        <dbReference type="ARBA" id="ARBA00022795"/>
    </source>
</evidence>
<dbReference type="Proteomes" id="UP000683575">
    <property type="component" value="Chromosome"/>
</dbReference>
<dbReference type="Pfam" id="PF02108">
    <property type="entry name" value="FliH"/>
    <property type="match status" value="1"/>
</dbReference>
<proteinExistence type="inferred from homology"/>
<evidence type="ECO:0000256" key="6">
    <source>
        <dbReference type="ARBA" id="ARBA00023225"/>
    </source>
</evidence>
<dbReference type="GO" id="GO:0005829">
    <property type="term" value="C:cytosol"/>
    <property type="evidence" value="ECO:0007669"/>
    <property type="project" value="TreeGrafter"/>
</dbReference>
<evidence type="ECO:0000256" key="1">
    <source>
        <dbReference type="ARBA" id="ARBA00003041"/>
    </source>
</evidence>
<gene>
    <name evidence="8" type="ORF">KRR39_01030</name>
</gene>
<keyword evidence="5" id="KW-0653">Protein transport</keyword>
<evidence type="ECO:0000256" key="5">
    <source>
        <dbReference type="ARBA" id="ARBA00022927"/>
    </source>
</evidence>
<dbReference type="GO" id="GO:0044781">
    <property type="term" value="P:bacterial-type flagellum organization"/>
    <property type="evidence" value="ECO:0007669"/>
    <property type="project" value="UniProtKB-KW"/>
</dbReference>
<dbReference type="PANTHER" id="PTHR34982">
    <property type="entry name" value="YOP PROTEINS TRANSLOCATION PROTEIN L"/>
    <property type="match status" value="1"/>
</dbReference>
<dbReference type="AlphaFoldDB" id="A0A975SYV6"/>
<dbReference type="InterPro" id="IPR051472">
    <property type="entry name" value="T3SS_Stator/FliH"/>
</dbReference>
<evidence type="ECO:0000313" key="8">
    <source>
        <dbReference type="EMBL" id="QWZ08489.1"/>
    </source>
</evidence>
<reference evidence="8" key="1">
    <citation type="submission" date="2021-06" db="EMBL/GenBank/DDBJ databases">
        <title>Complete genome sequence of Nocardioides sp. G188.</title>
        <authorList>
            <person name="Im W.-T."/>
        </authorList>
    </citation>
    <scope>NUCLEOTIDE SEQUENCE</scope>
    <source>
        <strain evidence="8">G188</strain>
    </source>
</reference>
<evidence type="ECO:0000259" key="7">
    <source>
        <dbReference type="Pfam" id="PF02108"/>
    </source>
</evidence>
<dbReference type="GO" id="GO:0015031">
    <property type="term" value="P:protein transport"/>
    <property type="evidence" value="ECO:0007669"/>
    <property type="project" value="UniProtKB-KW"/>
</dbReference>